<reference evidence="1" key="1">
    <citation type="submission" date="2021-03" db="EMBL/GenBank/DDBJ databases">
        <authorList>
            <person name="Bekaert M."/>
        </authorList>
    </citation>
    <scope>NUCLEOTIDE SEQUENCE</scope>
</reference>
<sequence>MSKKLERHKKACILILFKVNRPLLLRYRESGSFKVVDCYWVDTNIGMEALNQKTAHEYTTVSCLGYCTNIRYNYAATKLDSSFNAMEDIHDADTNTPILVLTDYENLLLGREQPKPVEPLHNWRGESLPISIPAAEHTTKVATSIIEPTTEVYTSTVERLSTTSALQVMTSIDNHKTIKTIENEKTSTVSPFVQSSEVASTVAKLKISTSTRSLIKDTMFTQSTSSISTSAVEGISSNSKYSSPSTSNQIQCMCPCSTVSTKWNFLADLDMSTVELKIFLNDYLNELKRNLTIDKIKTSAFLNRKISASDNRKSSLSIGYFGLF</sequence>
<dbReference type="Proteomes" id="UP000683360">
    <property type="component" value="Unassembled WGS sequence"/>
</dbReference>
<proteinExistence type="predicted"/>
<gene>
    <name evidence="1" type="ORF">MEDL_6544</name>
</gene>
<comment type="caution">
    <text evidence="1">The sequence shown here is derived from an EMBL/GenBank/DDBJ whole genome shotgun (WGS) entry which is preliminary data.</text>
</comment>
<accession>A0A8S3Q6I3</accession>
<organism evidence="1 2">
    <name type="scientific">Mytilus edulis</name>
    <name type="common">Blue mussel</name>
    <dbReference type="NCBI Taxonomy" id="6550"/>
    <lineage>
        <taxon>Eukaryota</taxon>
        <taxon>Metazoa</taxon>
        <taxon>Spiralia</taxon>
        <taxon>Lophotrochozoa</taxon>
        <taxon>Mollusca</taxon>
        <taxon>Bivalvia</taxon>
        <taxon>Autobranchia</taxon>
        <taxon>Pteriomorphia</taxon>
        <taxon>Mytilida</taxon>
        <taxon>Mytiloidea</taxon>
        <taxon>Mytilidae</taxon>
        <taxon>Mytilinae</taxon>
        <taxon>Mytilus</taxon>
    </lineage>
</organism>
<evidence type="ECO:0000313" key="1">
    <source>
        <dbReference type="EMBL" id="CAG2191312.1"/>
    </source>
</evidence>
<protein>
    <submittedName>
        <fullName evidence="1">Uncharacterized protein</fullName>
    </submittedName>
</protein>
<name>A0A8S3Q6I3_MYTED</name>
<keyword evidence="2" id="KW-1185">Reference proteome</keyword>
<dbReference type="OrthoDB" id="6157674at2759"/>
<dbReference type="AlphaFoldDB" id="A0A8S3Q6I3"/>
<dbReference type="EMBL" id="CAJPWZ010000358">
    <property type="protein sequence ID" value="CAG2191312.1"/>
    <property type="molecule type" value="Genomic_DNA"/>
</dbReference>
<evidence type="ECO:0000313" key="2">
    <source>
        <dbReference type="Proteomes" id="UP000683360"/>
    </source>
</evidence>